<dbReference type="SUPFAM" id="SSF49764">
    <property type="entry name" value="HSP20-like chaperones"/>
    <property type="match status" value="1"/>
</dbReference>
<evidence type="ECO:0000256" key="1">
    <source>
        <dbReference type="ARBA" id="ARBA00023016"/>
    </source>
</evidence>
<dbReference type="Proteomes" id="UP000516105">
    <property type="component" value="Chromosome"/>
</dbReference>
<feature type="region of interest" description="Disordered" evidence="4">
    <location>
        <begin position="137"/>
        <end position="169"/>
    </location>
</feature>
<dbReference type="PANTHER" id="PTHR47062:SF1">
    <property type="entry name" value="SMALL HEAT SHOCK PROTEIN IBPA"/>
    <property type="match status" value="1"/>
</dbReference>
<evidence type="ECO:0000313" key="6">
    <source>
        <dbReference type="EMBL" id="QNP44759.1"/>
    </source>
</evidence>
<dbReference type="RefSeq" id="WP_187707717.1">
    <property type="nucleotide sequence ID" value="NZ_CP060782.1"/>
</dbReference>
<evidence type="ECO:0000256" key="4">
    <source>
        <dbReference type="SAM" id="MobiDB-lite"/>
    </source>
</evidence>
<dbReference type="EMBL" id="CP060782">
    <property type="protein sequence ID" value="QNP44759.1"/>
    <property type="molecule type" value="Genomic_DNA"/>
</dbReference>
<sequence>MRSAFDFAPFRRSTVGFDRLFDMLENSSASQTQENYPPFDLIKLGDNEYRIELAVAGFKPEEIDITAQQNVLLVSGKKSEESENRGQDYVYRGIATRSFERRFALADHIQVRGADLKDGLLAIELVREIPEAMKPRKIDIGGAEGKQSAIEGGEKPASKQTVDAEAEHA</sequence>
<keyword evidence="1" id="KW-0346">Stress response</keyword>
<evidence type="ECO:0000256" key="3">
    <source>
        <dbReference type="RuleBase" id="RU003616"/>
    </source>
</evidence>
<dbReference type="InterPro" id="IPR002068">
    <property type="entry name" value="A-crystallin/Hsp20_dom"/>
</dbReference>
<evidence type="ECO:0000313" key="7">
    <source>
        <dbReference type="Proteomes" id="UP000516105"/>
    </source>
</evidence>
<keyword evidence="7" id="KW-1185">Reference proteome</keyword>
<reference evidence="6 7" key="1">
    <citation type="submission" date="2020-08" db="EMBL/GenBank/DDBJ databases">
        <title>Genome sequence of Sphingomonas sediminicola KACC 15039T.</title>
        <authorList>
            <person name="Hyun D.-W."/>
            <person name="Bae J.-W."/>
        </authorList>
    </citation>
    <scope>NUCLEOTIDE SEQUENCE [LARGE SCALE GENOMIC DNA]</scope>
    <source>
        <strain evidence="6 7">KACC 15039</strain>
    </source>
</reference>
<accession>A0ABX6T5S1</accession>
<gene>
    <name evidence="6" type="ORF">H9L14_08185</name>
</gene>
<dbReference type="InterPro" id="IPR008978">
    <property type="entry name" value="HSP20-like_chaperone"/>
</dbReference>
<dbReference type="Gene3D" id="2.60.40.790">
    <property type="match status" value="1"/>
</dbReference>
<dbReference type="Pfam" id="PF00011">
    <property type="entry name" value="HSP20"/>
    <property type="match status" value="1"/>
</dbReference>
<dbReference type="PROSITE" id="PS01031">
    <property type="entry name" value="SHSP"/>
    <property type="match status" value="1"/>
</dbReference>
<name>A0ABX6T5S1_9SPHN</name>
<organism evidence="6 7">
    <name type="scientific">Sphingomonas sediminicola</name>
    <dbReference type="NCBI Taxonomy" id="386874"/>
    <lineage>
        <taxon>Bacteria</taxon>
        <taxon>Pseudomonadati</taxon>
        <taxon>Pseudomonadota</taxon>
        <taxon>Alphaproteobacteria</taxon>
        <taxon>Sphingomonadales</taxon>
        <taxon>Sphingomonadaceae</taxon>
        <taxon>Sphingomonas</taxon>
    </lineage>
</organism>
<dbReference type="InterPro" id="IPR037913">
    <property type="entry name" value="ACD_IbpA/B"/>
</dbReference>
<feature type="domain" description="SHSP" evidence="5">
    <location>
        <begin position="30"/>
        <end position="143"/>
    </location>
</feature>
<evidence type="ECO:0000256" key="2">
    <source>
        <dbReference type="PROSITE-ProRule" id="PRU00285"/>
    </source>
</evidence>
<protein>
    <submittedName>
        <fullName evidence="6">Hsp20 family protein</fullName>
    </submittedName>
</protein>
<proteinExistence type="inferred from homology"/>
<evidence type="ECO:0000259" key="5">
    <source>
        <dbReference type="PROSITE" id="PS01031"/>
    </source>
</evidence>
<dbReference type="CDD" id="cd06470">
    <property type="entry name" value="ACD_IbpA-B_like"/>
    <property type="match status" value="1"/>
</dbReference>
<dbReference type="PANTHER" id="PTHR47062">
    <property type="match status" value="1"/>
</dbReference>
<comment type="similarity">
    <text evidence="2 3">Belongs to the small heat shock protein (HSP20) family.</text>
</comment>